<dbReference type="GO" id="GO:0005524">
    <property type="term" value="F:ATP binding"/>
    <property type="evidence" value="ECO:0007669"/>
    <property type="project" value="UniProtKB-KW"/>
</dbReference>
<dbReference type="HAMAP" id="MF_00235">
    <property type="entry name" value="Adenylate_kinase_Adk"/>
    <property type="match status" value="1"/>
</dbReference>
<dbReference type="PROSITE" id="PS00113">
    <property type="entry name" value="ADENYLATE_KINASE"/>
    <property type="match status" value="1"/>
</dbReference>
<dbReference type="PANTHER" id="PTHR23359">
    <property type="entry name" value="NUCLEOTIDE KINASE"/>
    <property type="match status" value="1"/>
</dbReference>
<keyword evidence="1" id="KW-0963">Cytoplasm</keyword>
<dbReference type="Gene3D" id="3.40.50.300">
    <property type="entry name" value="P-loop containing nucleotide triphosphate hydrolases"/>
    <property type="match status" value="1"/>
</dbReference>
<dbReference type="InterPro" id="IPR027417">
    <property type="entry name" value="P-loop_NTPase"/>
</dbReference>
<comment type="similarity">
    <text evidence="9">Belongs to the adenylate kinase family.</text>
</comment>
<dbReference type="EMBL" id="KF941317">
    <property type="protein sequence ID" value="AIW49870.1"/>
    <property type="molecule type" value="mRNA"/>
</dbReference>
<keyword evidence="3" id="KW-0547">Nucleotide-binding</keyword>
<proteinExistence type="evidence at transcript level"/>
<keyword evidence="6" id="KW-0665">Pyrimidine biosynthesis</keyword>
<dbReference type="SUPFAM" id="SSF52540">
    <property type="entry name" value="P-loop containing nucleoside triphosphate hydrolases"/>
    <property type="match status" value="1"/>
</dbReference>
<dbReference type="GO" id="GO:0004017">
    <property type="term" value="F:AMP kinase activity"/>
    <property type="evidence" value="ECO:0007669"/>
    <property type="project" value="UniProtKB-EC"/>
</dbReference>
<dbReference type="GO" id="GO:0033862">
    <property type="term" value="F:UMP kinase activity"/>
    <property type="evidence" value="ECO:0007669"/>
    <property type="project" value="RHEA"/>
</dbReference>
<keyword evidence="4 9" id="KW-0418">Kinase</keyword>
<evidence type="ECO:0000256" key="6">
    <source>
        <dbReference type="ARBA" id="ARBA00022975"/>
    </source>
</evidence>
<dbReference type="InterPro" id="IPR033690">
    <property type="entry name" value="Adenylat_kinase_CS"/>
</dbReference>
<dbReference type="CDD" id="cd01428">
    <property type="entry name" value="ADK"/>
    <property type="match status" value="1"/>
</dbReference>
<accession>A0A0F6NYH3</accession>
<dbReference type="VEuPathDB" id="AmoebaDB:MBAL_003363"/>
<evidence type="ECO:0000256" key="4">
    <source>
        <dbReference type="ARBA" id="ARBA00022777"/>
    </source>
</evidence>
<evidence type="ECO:0000256" key="2">
    <source>
        <dbReference type="ARBA" id="ARBA00022679"/>
    </source>
</evidence>
<comment type="catalytic activity">
    <reaction evidence="8">
        <text>UMP + ATP = UDP + ADP</text>
        <dbReference type="Rhea" id="RHEA:24400"/>
        <dbReference type="ChEBI" id="CHEBI:30616"/>
        <dbReference type="ChEBI" id="CHEBI:57865"/>
        <dbReference type="ChEBI" id="CHEBI:58223"/>
        <dbReference type="ChEBI" id="CHEBI:456216"/>
        <dbReference type="EC" id="2.7.4.14"/>
    </reaction>
</comment>
<dbReference type="Pfam" id="PF00406">
    <property type="entry name" value="ADK"/>
    <property type="match status" value="1"/>
</dbReference>
<keyword evidence="7" id="KW-0539">Nucleus</keyword>
<dbReference type="GO" id="GO:0006207">
    <property type="term" value="P:'de novo' pyrimidine nucleobase biosynthetic process"/>
    <property type="evidence" value="ECO:0007669"/>
    <property type="project" value="InterPro"/>
</dbReference>
<dbReference type="AlphaFoldDB" id="A0A0F6NYH3"/>
<keyword evidence="2 9" id="KW-0808">Transferase</keyword>
<evidence type="ECO:0000256" key="9">
    <source>
        <dbReference type="RuleBase" id="RU003330"/>
    </source>
</evidence>
<sequence>MSKPIVVFVLGGPGSGKGTQSEKIVEKFGFAHFSAGDLLRAEVASGSPHGTMISEMIKAGKIVPSSVTVGLLKKAIETSPRKKILIDGFPRSAENNGAWEQQMNAVVDMRFVLFFDCPEETMLQRLLHRSGPVTRTGAHGVVQIKKRFATFRNESIPVVEYYEKQGKVRRVRNTLAF</sequence>
<protein>
    <submittedName>
        <fullName evidence="10">Adenylate kinase</fullName>
        <ecNumber evidence="10">2.7.4.3</ecNumber>
    </submittedName>
</protein>
<evidence type="ECO:0000256" key="7">
    <source>
        <dbReference type="ARBA" id="ARBA00023242"/>
    </source>
</evidence>
<dbReference type="GO" id="GO:0006221">
    <property type="term" value="P:pyrimidine nucleotide biosynthetic process"/>
    <property type="evidence" value="ECO:0007669"/>
    <property type="project" value="UniProtKB-KW"/>
</dbReference>
<evidence type="ECO:0000256" key="8">
    <source>
        <dbReference type="ARBA" id="ARBA00048116"/>
    </source>
</evidence>
<reference evidence="10" key="1">
    <citation type="submission" date="2013-12" db="EMBL/GenBank/DDBJ databases">
        <title>Hydrogenosomes of Mastigamoeba balamuthi and dual localization of acetyl CoA synthetase.</title>
        <authorList>
            <person name="Nyvltova E."/>
            <person name="Hrdy I."/>
            <person name="Paces J."/>
            <person name="Tachezy J."/>
        </authorList>
    </citation>
    <scope>NUCLEOTIDE SEQUENCE</scope>
    <source>
        <strain evidence="10">ATCC 30984</strain>
    </source>
</reference>
<dbReference type="NCBIfam" id="TIGR01359">
    <property type="entry name" value="UMP_CMP_kin_fam"/>
    <property type="match status" value="1"/>
</dbReference>
<evidence type="ECO:0000256" key="1">
    <source>
        <dbReference type="ARBA" id="ARBA00022490"/>
    </source>
</evidence>
<evidence type="ECO:0000256" key="5">
    <source>
        <dbReference type="ARBA" id="ARBA00022840"/>
    </source>
</evidence>
<dbReference type="EC" id="2.7.4.3" evidence="10"/>
<evidence type="ECO:0000256" key="3">
    <source>
        <dbReference type="ARBA" id="ARBA00022741"/>
    </source>
</evidence>
<dbReference type="InterPro" id="IPR006266">
    <property type="entry name" value="UMP_CMP_kinase"/>
</dbReference>
<dbReference type="PRINTS" id="PR00094">
    <property type="entry name" value="ADENYLTKNASE"/>
</dbReference>
<organism evidence="10">
    <name type="scientific">Mastigamoeba balamuthi</name>
    <name type="common">Phreatamoeba balamuthi</name>
    <dbReference type="NCBI Taxonomy" id="108607"/>
    <lineage>
        <taxon>Eukaryota</taxon>
        <taxon>Amoebozoa</taxon>
        <taxon>Evosea</taxon>
        <taxon>Archamoebae</taxon>
        <taxon>Mastigamoebida</taxon>
        <taxon>Mastigamoebidae</taxon>
        <taxon>Mastigamoeba</taxon>
    </lineage>
</organism>
<name>A0A0F6NYH3_MASBA</name>
<keyword evidence="5" id="KW-0067">ATP-binding</keyword>
<dbReference type="InterPro" id="IPR000850">
    <property type="entry name" value="Adenylat/UMP-CMP_kin"/>
</dbReference>
<evidence type="ECO:0000313" key="10">
    <source>
        <dbReference type="EMBL" id="AIW49870.1"/>
    </source>
</evidence>